<name>A0A9W8A9T6_9FUNG</name>
<sequence>MYRKALSGGLPTNLRKATFSNSRINTLCPRSVSTETSSGESWVDPEYIPGKQGYMPGFAPPVRKLKNLKPKKKEEIPVELPKPSAFQSNVLPKTANSKRLYKQAMKRMRYEFRLNSVRLEQERKERREKSFKEGLEREKKKVEARRAQREIYNRNIRNDPLSAYNVLNPEGMTTLPNLRRAENNSEAAANTDSDNSVQNKTETLVKSKSPLDVDSPLKPPRVTVLVDTKAIEERRRERFSNHKELLDRKHEERLELLMKLYHHSKSFVTYENLEQAIKDFHIGTNAILQQSIQDLVQDFEDAGGVVGSREIGDRTLQLKHALDGTSGKSAQHLGVQGLKSWIETNVKE</sequence>
<evidence type="ECO:0000313" key="2">
    <source>
        <dbReference type="EMBL" id="KAJ1921159.1"/>
    </source>
</evidence>
<evidence type="ECO:0000256" key="1">
    <source>
        <dbReference type="SAM" id="MobiDB-lite"/>
    </source>
</evidence>
<feature type="region of interest" description="Disordered" evidence="1">
    <location>
        <begin position="121"/>
        <end position="145"/>
    </location>
</feature>
<dbReference type="OrthoDB" id="5597211at2759"/>
<feature type="region of interest" description="Disordered" evidence="1">
    <location>
        <begin position="183"/>
        <end position="216"/>
    </location>
</feature>
<comment type="caution">
    <text evidence="2">The sequence shown here is derived from an EMBL/GenBank/DDBJ whole genome shotgun (WGS) entry which is preliminary data.</text>
</comment>
<dbReference type="Proteomes" id="UP001150538">
    <property type="component" value="Unassembled WGS sequence"/>
</dbReference>
<feature type="compositionally biased region" description="Low complexity" evidence="1">
    <location>
        <begin position="184"/>
        <end position="196"/>
    </location>
</feature>
<protein>
    <submittedName>
        <fullName evidence="2">Uncharacterized protein</fullName>
    </submittedName>
</protein>
<evidence type="ECO:0000313" key="3">
    <source>
        <dbReference type="Proteomes" id="UP001150538"/>
    </source>
</evidence>
<keyword evidence="3" id="KW-1185">Reference proteome</keyword>
<accession>A0A9W8A9T6</accession>
<dbReference type="AlphaFoldDB" id="A0A9W8A9T6"/>
<organism evidence="2 3">
    <name type="scientific">Mycoemilia scoparia</name>
    <dbReference type="NCBI Taxonomy" id="417184"/>
    <lineage>
        <taxon>Eukaryota</taxon>
        <taxon>Fungi</taxon>
        <taxon>Fungi incertae sedis</taxon>
        <taxon>Zoopagomycota</taxon>
        <taxon>Kickxellomycotina</taxon>
        <taxon>Kickxellomycetes</taxon>
        <taxon>Kickxellales</taxon>
        <taxon>Kickxellaceae</taxon>
        <taxon>Mycoemilia</taxon>
    </lineage>
</organism>
<proteinExistence type="predicted"/>
<reference evidence="2" key="1">
    <citation type="submission" date="2022-07" db="EMBL/GenBank/DDBJ databases">
        <title>Phylogenomic reconstructions and comparative analyses of Kickxellomycotina fungi.</title>
        <authorList>
            <person name="Reynolds N.K."/>
            <person name="Stajich J.E."/>
            <person name="Barry K."/>
            <person name="Grigoriev I.V."/>
            <person name="Crous P."/>
            <person name="Smith M.E."/>
        </authorList>
    </citation>
    <scope>NUCLEOTIDE SEQUENCE</scope>
    <source>
        <strain evidence="2">NBRC 100468</strain>
    </source>
</reference>
<gene>
    <name evidence="2" type="ORF">H4219_000757</name>
</gene>
<dbReference type="EMBL" id="JANBPU010000006">
    <property type="protein sequence ID" value="KAJ1921159.1"/>
    <property type="molecule type" value="Genomic_DNA"/>
</dbReference>